<name>A0A4Y2HXQ0_ARAVE</name>
<dbReference type="AlphaFoldDB" id="A0A4Y2HXQ0"/>
<protein>
    <submittedName>
        <fullName evidence="1">Uncharacterized protein</fullName>
    </submittedName>
</protein>
<accession>A0A4Y2HXQ0</accession>
<evidence type="ECO:0000313" key="1">
    <source>
        <dbReference type="EMBL" id="GBM70098.1"/>
    </source>
</evidence>
<dbReference type="Proteomes" id="UP000499080">
    <property type="component" value="Unassembled WGS sequence"/>
</dbReference>
<evidence type="ECO:0000313" key="2">
    <source>
        <dbReference type="Proteomes" id="UP000499080"/>
    </source>
</evidence>
<dbReference type="EMBL" id="BGPR01002230">
    <property type="protein sequence ID" value="GBM70098.1"/>
    <property type="molecule type" value="Genomic_DNA"/>
</dbReference>
<reference evidence="1 2" key="1">
    <citation type="journal article" date="2019" name="Sci. Rep.">
        <title>Orb-weaving spider Araneus ventricosus genome elucidates the spidroin gene catalogue.</title>
        <authorList>
            <person name="Kono N."/>
            <person name="Nakamura H."/>
            <person name="Ohtoshi R."/>
            <person name="Moran D.A.P."/>
            <person name="Shinohara A."/>
            <person name="Yoshida Y."/>
            <person name="Fujiwara M."/>
            <person name="Mori M."/>
            <person name="Tomita M."/>
            <person name="Arakawa K."/>
        </authorList>
    </citation>
    <scope>NUCLEOTIDE SEQUENCE [LARGE SCALE GENOMIC DNA]</scope>
</reference>
<keyword evidence="2" id="KW-1185">Reference proteome</keyword>
<organism evidence="1 2">
    <name type="scientific">Araneus ventricosus</name>
    <name type="common">Orbweaver spider</name>
    <name type="synonym">Epeira ventricosa</name>
    <dbReference type="NCBI Taxonomy" id="182803"/>
    <lineage>
        <taxon>Eukaryota</taxon>
        <taxon>Metazoa</taxon>
        <taxon>Ecdysozoa</taxon>
        <taxon>Arthropoda</taxon>
        <taxon>Chelicerata</taxon>
        <taxon>Arachnida</taxon>
        <taxon>Araneae</taxon>
        <taxon>Araneomorphae</taxon>
        <taxon>Entelegynae</taxon>
        <taxon>Araneoidea</taxon>
        <taxon>Araneidae</taxon>
        <taxon>Araneus</taxon>
    </lineage>
</organism>
<comment type="caution">
    <text evidence="1">The sequence shown here is derived from an EMBL/GenBank/DDBJ whole genome shotgun (WGS) entry which is preliminary data.</text>
</comment>
<sequence length="105" mass="12075">MGELDIQPSLIHYYKTHRRFSGAVYRFFWRRGGPEWLGSPNGALDIQPSAPYYYYSSAFLTDNVFGVEREARAVETARLISILLSTLLLIIGFSWRPCGQRRAVE</sequence>
<proteinExistence type="predicted"/>
<gene>
    <name evidence="1" type="ORF">AVEN_237203_1</name>
</gene>